<evidence type="ECO:0000256" key="4">
    <source>
        <dbReference type="ARBA" id="ARBA00023163"/>
    </source>
</evidence>
<keyword evidence="4" id="KW-0804">Transcription</keyword>
<feature type="compositionally biased region" description="Polar residues" evidence="6">
    <location>
        <begin position="302"/>
        <end position="315"/>
    </location>
</feature>
<sequence>MPRPKKTGEDGKEAKKRSRNGCWPCKTRKVKCGEEKPVCSNCQRQGETCDYSIRLNWEGRTKKKESGNDGSNAGFHTVSFDTQPVQIPAQPRPTQLAPSINGASASNGSQQYLAPAPAVGSASNGLTGAAKSRNSSSGSSEQALPPISEITNPTNQPTFYPIAPPVPPLLRNPTWDPSISSTSISTPGPGLASQRNGLRQTLSYPSPSDSSFGSPSYASTNFAFQGSSYHMPPPMPTSNPTFGTDAMPSPYNGAKRMRMSPRADSFGKQPPLSRSLSSPYGNVEDLQRQYFGPATPTYFGSHLQNPLTPATSSTSHPHDIDDRRISVSSLLSEDPDTEQSSRKNSGTSYPVTWDPSPLIFEQPPPETLRRGSLHQRMISYTETETYGHDRGLPDWDLGRNNDTVAINGGSTPSEHSDFESWLNDTDLGIPEFGFSLPSKDQAFNPGGYYASPVPIKIPKKLEPLPKTLTDNPMNLLYFHHFLNHTARILVPHDCPENPFKTILPKMAVDNPNLLNLMLAYSACHRARLLGHKEPINRIAHWVRDVFPSLRETLEETQNMEISNANLATAIMLASLEIISPSSFGIAIPWQAHLGLARGIIRARGGPHSVSRKDPVMYFLTRWLAYLDVLGSLSNRVAEEPLYEANYWQSSYDGTSAKELSLTDDDGDDDDDYTIDCLLGFTTRCVYILAQIASLARQVAPYRINASTGTINESWKPPPDIEKRANKLKLDLEKALKHESRQCHHHSPVLSRATLTYAPPPPQSTSTSDLSAKAAEESLATNEAFHWTGKVHLLRRVYNTPRSSPEVREAVSQIMKQLYILRELGSAEACSLFPIFTAGVETDDPLQRAEILARLKGAEDLGMCQVTRARKILEECKRTGANWEMLVQGDFFG</sequence>
<evidence type="ECO:0000259" key="7">
    <source>
        <dbReference type="PROSITE" id="PS50048"/>
    </source>
</evidence>
<dbReference type="InterPro" id="IPR036864">
    <property type="entry name" value="Zn2-C6_fun-type_DNA-bd_sf"/>
</dbReference>
<evidence type="ECO:0000256" key="3">
    <source>
        <dbReference type="ARBA" id="ARBA00023125"/>
    </source>
</evidence>
<dbReference type="InterPro" id="IPR001138">
    <property type="entry name" value="Zn2Cys6_DnaBD"/>
</dbReference>
<dbReference type="Proteomes" id="UP001345013">
    <property type="component" value="Unassembled WGS sequence"/>
</dbReference>
<dbReference type="CDD" id="cd00067">
    <property type="entry name" value="GAL4"/>
    <property type="match status" value="1"/>
</dbReference>
<feature type="compositionally biased region" description="Basic and acidic residues" evidence="6">
    <location>
        <begin position="316"/>
        <end position="325"/>
    </location>
</feature>
<dbReference type="SMART" id="SM00066">
    <property type="entry name" value="GAL4"/>
    <property type="match status" value="1"/>
</dbReference>
<evidence type="ECO:0000313" key="9">
    <source>
        <dbReference type="Proteomes" id="UP001345013"/>
    </source>
</evidence>
<evidence type="ECO:0000256" key="2">
    <source>
        <dbReference type="ARBA" id="ARBA00023015"/>
    </source>
</evidence>
<dbReference type="InterPro" id="IPR021858">
    <property type="entry name" value="Fun_TF"/>
</dbReference>
<protein>
    <recommendedName>
        <fullName evidence="7">Zn(2)-C6 fungal-type domain-containing protein</fullName>
    </recommendedName>
</protein>
<accession>A0ABR0KCX0</accession>
<dbReference type="PANTHER" id="PTHR37534:SF43">
    <property type="entry name" value="FINGER DOMAIN PROTEIN, PUTATIVE (AFU_ORTHOLOGUE AFUA_1G01850)-RELATED"/>
    <property type="match status" value="1"/>
</dbReference>
<feature type="compositionally biased region" description="Polar residues" evidence="6">
    <location>
        <begin position="193"/>
        <end position="202"/>
    </location>
</feature>
<feature type="compositionally biased region" description="Basic and acidic residues" evidence="6">
    <location>
        <begin position="57"/>
        <end position="67"/>
    </location>
</feature>
<gene>
    <name evidence="8" type="ORF">LTR24_004176</name>
</gene>
<dbReference type="PANTHER" id="PTHR37534">
    <property type="entry name" value="TRANSCRIPTIONAL ACTIVATOR PROTEIN UGA3"/>
    <property type="match status" value="1"/>
</dbReference>
<dbReference type="Gene3D" id="4.10.240.10">
    <property type="entry name" value="Zn(2)-C6 fungal-type DNA-binding domain"/>
    <property type="match status" value="1"/>
</dbReference>
<dbReference type="PROSITE" id="PS00463">
    <property type="entry name" value="ZN2_CY6_FUNGAL_1"/>
    <property type="match status" value="1"/>
</dbReference>
<dbReference type="SUPFAM" id="SSF57701">
    <property type="entry name" value="Zn2/Cys6 DNA-binding domain"/>
    <property type="match status" value="1"/>
</dbReference>
<evidence type="ECO:0000313" key="8">
    <source>
        <dbReference type="EMBL" id="KAK5093622.1"/>
    </source>
</evidence>
<feature type="region of interest" description="Disordered" evidence="6">
    <location>
        <begin position="255"/>
        <end position="280"/>
    </location>
</feature>
<evidence type="ECO:0000256" key="6">
    <source>
        <dbReference type="SAM" id="MobiDB-lite"/>
    </source>
</evidence>
<feature type="compositionally biased region" description="Low complexity" evidence="6">
    <location>
        <begin position="203"/>
        <end position="214"/>
    </location>
</feature>
<feature type="region of interest" description="Disordered" evidence="6">
    <location>
        <begin position="1"/>
        <end position="22"/>
    </location>
</feature>
<feature type="compositionally biased region" description="Polar residues" evidence="6">
    <location>
        <begin position="149"/>
        <end position="158"/>
    </location>
</feature>
<name>A0ABR0KCX0_9EURO</name>
<keyword evidence="3" id="KW-0238">DNA-binding</keyword>
<keyword evidence="9" id="KW-1185">Reference proteome</keyword>
<feature type="compositionally biased region" description="Low complexity" evidence="6">
    <location>
        <begin position="177"/>
        <end position="190"/>
    </location>
</feature>
<organism evidence="8 9">
    <name type="scientific">Lithohypha guttulata</name>
    <dbReference type="NCBI Taxonomy" id="1690604"/>
    <lineage>
        <taxon>Eukaryota</taxon>
        <taxon>Fungi</taxon>
        <taxon>Dikarya</taxon>
        <taxon>Ascomycota</taxon>
        <taxon>Pezizomycotina</taxon>
        <taxon>Eurotiomycetes</taxon>
        <taxon>Chaetothyriomycetidae</taxon>
        <taxon>Chaetothyriales</taxon>
        <taxon>Trichomeriaceae</taxon>
        <taxon>Lithohypha</taxon>
    </lineage>
</organism>
<proteinExistence type="predicted"/>
<comment type="subcellular location">
    <subcellularLocation>
        <location evidence="1">Nucleus</location>
    </subcellularLocation>
</comment>
<feature type="domain" description="Zn(2)-C6 fungal-type" evidence="7">
    <location>
        <begin position="21"/>
        <end position="51"/>
    </location>
</feature>
<feature type="region of interest" description="Disordered" evidence="6">
    <location>
        <begin position="740"/>
        <end position="770"/>
    </location>
</feature>
<keyword evidence="2" id="KW-0805">Transcription regulation</keyword>
<reference evidence="8 9" key="1">
    <citation type="submission" date="2023-08" db="EMBL/GenBank/DDBJ databases">
        <title>Black Yeasts Isolated from many extreme environments.</title>
        <authorList>
            <person name="Coleine C."/>
            <person name="Stajich J.E."/>
            <person name="Selbmann L."/>
        </authorList>
    </citation>
    <scope>NUCLEOTIDE SEQUENCE [LARGE SCALE GENOMIC DNA]</scope>
    <source>
        <strain evidence="8 9">CCFEE 5885</strain>
    </source>
</reference>
<evidence type="ECO:0000256" key="5">
    <source>
        <dbReference type="ARBA" id="ARBA00023242"/>
    </source>
</evidence>
<evidence type="ECO:0000256" key="1">
    <source>
        <dbReference type="ARBA" id="ARBA00004123"/>
    </source>
</evidence>
<comment type="caution">
    <text evidence="8">The sequence shown here is derived from an EMBL/GenBank/DDBJ whole genome shotgun (WGS) entry which is preliminary data.</text>
</comment>
<feature type="region of interest" description="Disordered" evidence="6">
    <location>
        <begin position="54"/>
        <end position="214"/>
    </location>
</feature>
<dbReference type="EMBL" id="JAVRRG010000041">
    <property type="protein sequence ID" value="KAK5093622.1"/>
    <property type="molecule type" value="Genomic_DNA"/>
</dbReference>
<dbReference type="Pfam" id="PF00172">
    <property type="entry name" value="Zn_clus"/>
    <property type="match status" value="1"/>
</dbReference>
<dbReference type="PROSITE" id="PS50048">
    <property type="entry name" value="ZN2_CY6_FUNGAL_2"/>
    <property type="match status" value="1"/>
</dbReference>
<feature type="region of interest" description="Disordered" evidence="6">
    <location>
        <begin position="295"/>
        <end position="371"/>
    </location>
</feature>
<keyword evidence="5" id="KW-0539">Nucleus</keyword>
<feature type="compositionally biased region" description="Polar residues" evidence="6">
    <location>
        <begin position="92"/>
        <end position="112"/>
    </location>
</feature>
<dbReference type="Pfam" id="PF11951">
    <property type="entry name" value="Fungal_trans_2"/>
    <property type="match status" value="1"/>
</dbReference>
<feature type="compositionally biased region" description="Basic and acidic residues" evidence="6">
    <location>
        <begin position="1"/>
        <end position="13"/>
    </location>
</feature>